<dbReference type="AlphaFoldDB" id="A0A167WSM2"/>
<protein>
    <submittedName>
        <fullName evidence="2">Uncharacterized protein</fullName>
    </submittedName>
</protein>
<dbReference type="EMBL" id="KV417788">
    <property type="protein sequence ID" value="KZP06430.1"/>
    <property type="molecule type" value="Genomic_DNA"/>
</dbReference>
<keyword evidence="1" id="KW-0472">Membrane</keyword>
<dbReference type="Proteomes" id="UP000076532">
    <property type="component" value="Unassembled WGS sequence"/>
</dbReference>
<organism evidence="2 3">
    <name type="scientific">Athelia psychrophila</name>
    <dbReference type="NCBI Taxonomy" id="1759441"/>
    <lineage>
        <taxon>Eukaryota</taxon>
        <taxon>Fungi</taxon>
        <taxon>Dikarya</taxon>
        <taxon>Basidiomycota</taxon>
        <taxon>Agaricomycotina</taxon>
        <taxon>Agaricomycetes</taxon>
        <taxon>Agaricomycetidae</taxon>
        <taxon>Atheliales</taxon>
        <taxon>Atheliaceae</taxon>
        <taxon>Athelia</taxon>
    </lineage>
</organism>
<keyword evidence="3" id="KW-1185">Reference proteome</keyword>
<gene>
    <name evidence="2" type="ORF">FIBSPDRAFT_318900</name>
</gene>
<feature type="transmembrane region" description="Helical" evidence="1">
    <location>
        <begin position="42"/>
        <end position="65"/>
    </location>
</feature>
<dbReference type="OrthoDB" id="3245393at2759"/>
<reference evidence="2 3" key="1">
    <citation type="journal article" date="2016" name="Mol. Biol. Evol.">
        <title>Comparative Genomics of Early-Diverging Mushroom-Forming Fungi Provides Insights into the Origins of Lignocellulose Decay Capabilities.</title>
        <authorList>
            <person name="Nagy L.G."/>
            <person name="Riley R."/>
            <person name="Tritt A."/>
            <person name="Adam C."/>
            <person name="Daum C."/>
            <person name="Floudas D."/>
            <person name="Sun H."/>
            <person name="Yadav J.S."/>
            <person name="Pangilinan J."/>
            <person name="Larsson K.H."/>
            <person name="Matsuura K."/>
            <person name="Barry K."/>
            <person name="Labutti K."/>
            <person name="Kuo R."/>
            <person name="Ohm R.A."/>
            <person name="Bhattacharya S.S."/>
            <person name="Shirouzu T."/>
            <person name="Yoshinaga Y."/>
            <person name="Martin F.M."/>
            <person name="Grigoriev I.V."/>
            <person name="Hibbett D.S."/>
        </authorList>
    </citation>
    <scope>NUCLEOTIDE SEQUENCE [LARGE SCALE GENOMIC DNA]</scope>
    <source>
        <strain evidence="2 3">CBS 109695</strain>
    </source>
</reference>
<keyword evidence="1" id="KW-0812">Transmembrane</keyword>
<feature type="transmembrane region" description="Helical" evidence="1">
    <location>
        <begin position="640"/>
        <end position="660"/>
    </location>
</feature>
<feature type="transmembrane region" description="Helical" evidence="1">
    <location>
        <begin position="757"/>
        <end position="783"/>
    </location>
</feature>
<evidence type="ECO:0000256" key="1">
    <source>
        <dbReference type="SAM" id="Phobius"/>
    </source>
</evidence>
<evidence type="ECO:0000313" key="3">
    <source>
        <dbReference type="Proteomes" id="UP000076532"/>
    </source>
</evidence>
<evidence type="ECO:0000313" key="2">
    <source>
        <dbReference type="EMBL" id="KZP06430.1"/>
    </source>
</evidence>
<name>A0A167WSM2_9AGAM</name>
<sequence length="1095" mass="118426">MPSSRDATSSHLRLPYDALATDDAFKATPPLSSRHVFSTKSFALQCLLPPLIGLSFVALGLYVVYTPDPIIISYSTTNTIVLSQAITALFAIWHFLALMPVLDAVRSVRSEEWWRRLTHSASFSRVNAVSSNIGGNLAHGLDILGPWSSYVYQAAWLIAILCVAIADISPGAIHVDIGLQAIDAEYKVPALPPDCILGNYSTSFYMTSDFFHASVDIAPMYYASLLVAQSYVTARPPVPNAIVPRPSVTAGTGYRYSTDVAFLNYQCDWYAPEIAGPETISDFTSQSLSITVNDIRGIGFAPLASNNIYILNYNRNATTNQPSFAGHLVFVASGGTPPTPKYGFLNLSTIPTYALSPAWTAVAAAYRANHTGLWAPSQYLSAAVCTPNFTIESWTVEMMGGSVKLLEQLPQRIGNLDAVQLQLAIQDSFGMLSGSAPILPAWGFSETNFVTFFDCPTDPYLLCVPKSGADISDIMNTKAIPSLIQAYLDDFPFGNFTPDGSKHLTPALVLVAQKDFVYITAGLYALLGVTLFFIFGRVPAPALNIQRIIDVTQSVDSEHNAYTLEGCAVATMVERIAHLGRDGNDAETENRVRHIIGSSTVTFRENNGFEGQPTLALETATRVFTPNTRRERIENARNRYTWVLTPALGAALVAFGLEVYLHPRAITSATASRATVYASLFTWGMGIWRSASLVAITALLRRANSDEWSRFLRRRDRSGLSQKMRSVLNTLSTNRLSLSETFRPTWLTSTSLAYKTCYIAAIVASVCAVVSQGAVTLLTLPALTTEILPIPIIASLTPVDVPWSADHLLGPFNAARISIGILGAYWVYLEQVVGAVVLEGLPNGFIVPIRGVSFNTNGSQYATDVAQIGCNCSWVAPVLPAAIANASYISVGLSEFDIEGLQAPPEGVAAFAPLANMTFASNSSPVTSGLFAWTLWGGGPGDPVNLDAVPYTDISPEWQQLIAEEYAPAYFDYYTGRGAYTTNLTRASTLVCQPHITIMPKTARAFGGLMELSPPPPRYSAGVGNFDAAYAAYMIYTYAVQQSQDLTGRFRPYLIFGLALGNAVLGADPNNQVNGTIPRSTDDIAATMVTPKFIF</sequence>
<feature type="transmembrane region" description="Helical" evidence="1">
    <location>
        <begin position="516"/>
        <end position="538"/>
    </location>
</feature>
<proteinExistence type="predicted"/>
<keyword evidence="1" id="KW-1133">Transmembrane helix</keyword>
<accession>A0A167WSM2</accession>
<feature type="transmembrane region" description="Helical" evidence="1">
    <location>
        <begin position="680"/>
        <end position="700"/>
    </location>
</feature>